<evidence type="ECO:0000259" key="2">
    <source>
        <dbReference type="Pfam" id="PF13087"/>
    </source>
</evidence>
<evidence type="ECO:0000313" key="5">
    <source>
        <dbReference type="Proteomes" id="UP001236569"/>
    </source>
</evidence>
<protein>
    <submittedName>
        <fullName evidence="4">AAA domain-containing protein</fullName>
    </submittedName>
</protein>
<name>A0ABT6YRI8_9BACT</name>
<feature type="domain" description="DNA2/NAM7 helicase helicase" evidence="1">
    <location>
        <begin position="285"/>
        <end position="360"/>
    </location>
</feature>
<organism evidence="4 5">
    <name type="scientific">Flectobacillus longus</name>
    <dbReference type="NCBI Taxonomy" id="2984207"/>
    <lineage>
        <taxon>Bacteria</taxon>
        <taxon>Pseudomonadati</taxon>
        <taxon>Bacteroidota</taxon>
        <taxon>Cytophagia</taxon>
        <taxon>Cytophagales</taxon>
        <taxon>Flectobacillaceae</taxon>
        <taxon>Flectobacillus</taxon>
    </lineage>
</organism>
<dbReference type="Pfam" id="PF13195">
    <property type="entry name" value="DUF4011"/>
    <property type="match status" value="1"/>
</dbReference>
<dbReference type="SUPFAM" id="SSF52540">
    <property type="entry name" value="P-loop containing nucleoside triphosphate hydrolases"/>
    <property type="match status" value="1"/>
</dbReference>
<dbReference type="InterPro" id="IPR027417">
    <property type="entry name" value="P-loop_NTPase"/>
</dbReference>
<sequence>MRLSQKALLELRNRLKVGTRRGVHLNAIPLRSRYKLDISGLRYFDPNIPDLLIRELLLKPELNFNIKISDKEEFDYLERAKTVRTLSSIMNEAKTIESEKGINSFGIGFPILIRRDRTDSKLTVAPLLIWPLVVKRNKVLDFEISRDEECNVYINEVLINHIKSDCNIDLKSLIAEDLSDDSISQEIVNKLCEKVLNILNNTDDTEISLNSISPIKSRALYEEQTKDNWDSKIECAGLFSVFEVQKQSIIEDYKYLIDEGELVIESSDLGSNYFQSLTSVETDPTQQAVLNSLESKRNILIQGPPGTGKSQTILAIILNALQSHKKTLVVCEKRTALEVLHKSLIRKGLTHHCVLLLDAVKDRRAVVDSVRERLELKSDRLPHYQFTKENLDDAISSASNIISSINAGHIKLDEKILGNYNWSFLVGRFLNSFKKQQISNFTISSDTFAYTQSEYHELERIIRKGEKLYSKFKQISDFVFLKKTKFQNDNPHQLEVSLNLNRNFKTYKDYLNEIVLLRENFRQEYFTFHREQLLSKIHTVENYITNIKNSQRRLCDCVGLEKQNYIKQRKEFHTIEKIKIERFFSMIDSCLKESQNWETDVTGKAIGFNMLAIFSKSKREVLKNQKQLKVYFLDLTNELSDSENWNTVKFTDDIQTSIENYQDFKLKYFDFIRTIEEKAQDEYSSVGFTGILRIGEEIAFQSIDMQINNMAIADTAKNTLRICLSNLKPTINEFNIFSSQLNHFINEFSDYHLYFKNDTQHIPDLEVIDENLKLLPIYFDEKLNADFQNMPISHDIQVKKELYPSFKPLWEKFENLYARVQQDGWIKEDIKIGSLDKFINWIESNIERKVALYDNNYITDAFSIEYEWYVFFDNLNIFHKTIIEELQRFSDGDWLNTFMSFYLNSILEQLVSKEHPINDNKYVELESIQNVISEKQIEYIKRYWFYQQLDKKASFEARSSSGLLIQNLYNKKSSSNFKRLSLRKIIEKDIDLFTTFFPVIFTTPDVASNLFKGNNRYFDFIIFDEASQLRLEDNIPSLLKGKQVVIAGDEHQMPPSNYFNRKYDLEDEAFEDEYDYSDDLIIEDDILSCESLLELAKQLSFKEVNLEYHYRSKHPYLIDFSNYAFYQGRLKPLSISSGEPPIEYINVNGSFIDSVNEAEAETVVNIIEHLITKNNEGRYPTLGVATFNIYQRDLIIRLLNERRINPDFDSKMEDLESDGLFVKNLENIQGDERDIIISTTYGVNEDGKFSQKFGAINSPKGYRLLNVIVTRAKSKVYCCSSVPEDIITNYSNELREVGNNKKGIFYAYLAYAKSVSTANEDMRRSILTTLESNSNIRGNQMLNLGVLESPFEDEVYSYLLDYFDEGKFILQEKVAGYRIDMVYKPSSPNVPPIAIECDGAKYHSSREAYLYDRHRQKVLESYGYTFHRIWSTNWWKNPKREIKILVDFIKSHEQKYLSVQC</sequence>
<dbReference type="Gene3D" id="3.40.50.300">
    <property type="entry name" value="P-loop containing nucleotide triphosphate hydrolases"/>
    <property type="match status" value="3"/>
</dbReference>
<gene>
    <name evidence="4" type="ORF">QM480_17830</name>
</gene>
<dbReference type="InterPro" id="IPR045055">
    <property type="entry name" value="DNA2/NAM7-like"/>
</dbReference>
<dbReference type="PANTHER" id="PTHR10887:SF495">
    <property type="entry name" value="HELICASE SENATAXIN ISOFORM X1-RELATED"/>
    <property type="match status" value="1"/>
</dbReference>
<evidence type="ECO:0000259" key="3">
    <source>
        <dbReference type="Pfam" id="PF18741"/>
    </source>
</evidence>
<proteinExistence type="predicted"/>
<dbReference type="InterPro" id="IPR011335">
    <property type="entry name" value="Restrct_endonuc-II-like"/>
</dbReference>
<accession>A0ABT6YRI8</accession>
<dbReference type="SUPFAM" id="SSF52980">
    <property type="entry name" value="Restriction endonuclease-like"/>
    <property type="match status" value="1"/>
</dbReference>
<evidence type="ECO:0000313" key="4">
    <source>
        <dbReference type="EMBL" id="MDI9866207.1"/>
    </source>
</evidence>
<dbReference type="InterPro" id="IPR041677">
    <property type="entry name" value="DNA2/NAM7_AAA_11"/>
</dbReference>
<feature type="domain" description="DNA2/NAM7 helicase-like C-terminal" evidence="2">
    <location>
        <begin position="1091"/>
        <end position="1278"/>
    </location>
</feature>
<dbReference type="PANTHER" id="PTHR10887">
    <property type="entry name" value="DNA2/NAM7 HELICASE FAMILY"/>
    <property type="match status" value="1"/>
</dbReference>
<dbReference type="EMBL" id="JASHID010000015">
    <property type="protein sequence ID" value="MDI9866207.1"/>
    <property type="molecule type" value="Genomic_DNA"/>
</dbReference>
<feature type="domain" description="Restriction endonuclease type II-like" evidence="3">
    <location>
        <begin position="1351"/>
        <end position="1449"/>
    </location>
</feature>
<dbReference type="InterPro" id="IPR025103">
    <property type="entry name" value="DUF4011"/>
</dbReference>
<dbReference type="InterPro" id="IPR041679">
    <property type="entry name" value="DNA2/NAM7-like_C"/>
</dbReference>
<keyword evidence="5" id="KW-1185">Reference proteome</keyword>
<dbReference type="InterPro" id="IPR049468">
    <property type="entry name" value="Restrct_endonuc-II-like_dom"/>
</dbReference>
<dbReference type="RefSeq" id="WP_283371056.1">
    <property type="nucleotide sequence ID" value="NZ_JASHID010000015.1"/>
</dbReference>
<reference evidence="4 5" key="1">
    <citation type="submission" date="2023-05" db="EMBL/GenBank/DDBJ databases">
        <title>Novel species of genus Flectobacillus isolated from stream in China.</title>
        <authorList>
            <person name="Lu H."/>
        </authorList>
    </citation>
    <scope>NUCLEOTIDE SEQUENCE [LARGE SCALE GENOMIC DNA]</scope>
    <source>
        <strain evidence="4 5">DC10W</strain>
    </source>
</reference>
<dbReference type="Pfam" id="PF13086">
    <property type="entry name" value="AAA_11"/>
    <property type="match status" value="1"/>
</dbReference>
<dbReference type="CDD" id="cd18808">
    <property type="entry name" value="SF1_C_Upf1"/>
    <property type="match status" value="1"/>
</dbReference>
<dbReference type="Pfam" id="PF13087">
    <property type="entry name" value="AAA_12"/>
    <property type="match status" value="1"/>
</dbReference>
<dbReference type="Gene3D" id="3.40.960.10">
    <property type="entry name" value="VSR Endonuclease"/>
    <property type="match status" value="1"/>
</dbReference>
<dbReference type="InterPro" id="IPR047187">
    <property type="entry name" value="SF1_C_Upf1"/>
</dbReference>
<evidence type="ECO:0000259" key="1">
    <source>
        <dbReference type="Pfam" id="PF13086"/>
    </source>
</evidence>
<comment type="caution">
    <text evidence="4">The sequence shown here is derived from an EMBL/GenBank/DDBJ whole genome shotgun (WGS) entry which is preliminary data.</text>
</comment>
<dbReference type="Proteomes" id="UP001236569">
    <property type="component" value="Unassembled WGS sequence"/>
</dbReference>
<dbReference type="Pfam" id="PF18741">
    <property type="entry name" value="MTES_1575"/>
    <property type="match status" value="1"/>
</dbReference>